<sequence>MASDRDNKVDGTLHEALKKKETNLFQKSEVIKKLNEEKKEKIIVQDGQENSLDEKKKKKTIIKNNEDILKDNINNFKNNNKPQININKSITICDKKNNNKYEIPIIGASKRMDAISSYDEKKDIIINVKENHMDDKKKKKNIIIINKEDIQKDNTNTSVINNHMKYNKLNVNISKDESILSEKGNKTDIISSIFTDTNRKKQVSFFSQVDKNIMQQTKGNMKKKKKNDEQEEEKGKEKEEEKEKEKEVEEKEKEKEEEKEKEKVETYLKEPINKLLYKEQFYTDIYKMEILKKDEIHKKSIEKNNIVVKGKQNINTSSKNYIFIPSQNNVCPPSQNNVCPPSQNNVCPPSQNNVCPPSQNNVCPPSQNNVCPSSQNNVCPPLQNNVCPPSQNNVCPSSQNKVCPPSQNKVCPPSQNNVPPKTHVPSKNNKVTKIVKLINEKQQNKSNYRNTKWNNTINKKINGKNYITGGSKMLTKDLKKEKSNTLLSKNNLLDICSPGSDTVKETSLTSDKKKKKKNPYETSLENKLNILNKRVRCLTSFENIKDGLANVRNNQTAGNFKESLLSHDMITKNNNITSSSHIMNNNNNNNNNNTQNSNIMSCDNIHNNNISPEHNSCDYNKNNVLLLLTRDFRINDNWSLIYAYEQAKKKKAHLFACTYLNRKEPFPKRHIDIKLKVLKNLEENMKKILNIPFYVLTIYMIDEFMEFLRIHDIKTIICDLNPLNETRIFIQNLVELSNKKKIKILQVDSHNIVPIWITSKMEESCVRTIKPKIQTHISTFLIEYVQLEMFDQIIKYPEPFSISEVFKKLTVYIPCPVLLNFVCTEQKAHEILQNFCSKKLERYNLKKNDPNSEMINLLTPYINFGIISSQRCVLEVNKYANNYPSINTISGKETFSEEMVMKKELADNFCYYNKNYDNFNGGKDWAKDSLKKHDSDKREYLYDFDDFKNAKTHDDLWNCCQLQLINEGIIHEFLRMYWCKKILNWSGNSKTALKCAMKLNDDFSIDAKSPHGYVSIMSSIMGIHDQSWNERTVFGKIRFMNYNSCKRNFDINVYMSKYPKGKENALIVQKIPTMTFSSYIKKRKNNNITIEEKKNEKREKKCVAS</sequence>
<dbReference type="Proteomes" id="UP000240500">
    <property type="component" value="Chromosome 5"/>
</dbReference>
<comment type="cofactor">
    <cofactor evidence="1">
        <name>FAD</name>
        <dbReference type="ChEBI" id="CHEBI:57692"/>
    </cofactor>
</comment>
<dbReference type="InterPro" id="IPR006050">
    <property type="entry name" value="DNA_photolyase_N"/>
</dbReference>
<evidence type="ECO:0000256" key="9">
    <source>
        <dbReference type="ARBA" id="ARBA00023204"/>
    </source>
</evidence>
<dbReference type="GO" id="GO:0003904">
    <property type="term" value="F:deoxyribodipyrimidine photo-lyase activity"/>
    <property type="evidence" value="ECO:0007669"/>
    <property type="project" value="UniProtKB-EC"/>
</dbReference>
<dbReference type="GO" id="GO:0000719">
    <property type="term" value="P:photoreactive repair"/>
    <property type="evidence" value="ECO:0007669"/>
    <property type="project" value="TreeGrafter"/>
</dbReference>
<dbReference type="EC" id="4.1.99.3" evidence="3"/>
<dbReference type="PROSITE" id="PS51645">
    <property type="entry name" value="PHR_CRY_ALPHA_BETA"/>
    <property type="match status" value="1"/>
</dbReference>
<evidence type="ECO:0000256" key="2">
    <source>
        <dbReference type="ARBA" id="ARBA00006409"/>
    </source>
</evidence>
<evidence type="ECO:0000256" key="7">
    <source>
        <dbReference type="ARBA" id="ARBA00022827"/>
    </source>
</evidence>
<feature type="domain" description="Photolyase/cryptochrome alpha/beta" evidence="14">
    <location>
        <begin position="622"/>
        <end position="755"/>
    </location>
</feature>
<dbReference type="EMBL" id="LT969568">
    <property type="protein sequence ID" value="SOV76781.1"/>
    <property type="molecule type" value="Genomic_DNA"/>
</dbReference>
<dbReference type="VEuPathDB" id="PlasmoDB:PRCDC_0512800"/>
<proteinExistence type="inferred from homology"/>
<dbReference type="Gene3D" id="1.10.579.10">
    <property type="entry name" value="DNA Cyclobutane Dipyrimidine Photolyase, subunit A, domain 3"/>
    <property type="match status" value="1"/>
</dbReference>
<dbReference type="Gene3D" id="3.40.50.620">
    <property type="entry name" value="HUPs"/>
    <property type="match status" value="1"/>
</dbReference>
<dbReference type="Pfam" id="PF00875">
    <property type="entry name" value="DNA_photolyase"/>
    <property type="match status" value="1"/>
</dbReference>
<evidence type="ECO:0000259" key="14">
    <source>
        <dbReference type="PROSITE" id="PS51645"/>
    </source>
</evidence>
<dbReference type="FunFam" id="1.10.579.10:FF:000002">
    <property type="entry name" value="Deoxyribodipyrimidine photolyase"/>
    <property type="match status" value="1"/>
</dbReference>
<evidence type="ECO:0000313" key="16">
    <source>
        <dbReference type="Proteomes" id="UP000240500"/>
    </source>
</evidence>
<accession>A0A2P9D6U4</accession>
<evidence type="ECO:0000256" key="12">
    <source>
        <dbReference type="ARBA" id="ARBA00033999"/>
    </source>
</evidence>
<dbReference type="AlphaFoldDB" id="A0A2P9D6U4"/>
<comment type="catalytic activity">
    <reaction evidence="12">
        <text>cyclobutadipyrimidine (in DNA) = 2 pyrimidine residues (in DNA).</text>
        <dbReference type="EC" id="4.1.99.3"/>
    </reaction>
</comment>
<dbReference type="OrthoDB" id="496749at2759"/>
<keyword evidence="10 15" id="KW-0456">Lyase</keyword>
<comment type="similarity">
    <text evidence="2">Belongs to the DNA photolyase class-2 family.</text>
</comment>
<feature type="region of interest" description="Disordered" evidence="13">
    <location>
        <begin position="498"/>
        <end position="520"/>
    </location>
</feature>
<dbReference type="PROSITE" id="PS01084">
    <property type="entry name" value="DNA_PHOTOLYASES_2_2"/>
    <property type="match status" value="1"/>
</dbReference>
<dbReference type="InterPro" id="IPR014729">
    <property type="entry name" value="Rossmann-like_a/b/a_fold"/>
</dbReference>
<keyword evidence="5" id="KW-0285">Flavoprotein</keyword>
<dbReference type="Gene3D" id="1.25.40.80">
    <property type="match status" value="1"/>
</dbReference>
<keyword evidence="6" id="KW-0227">DNA damage</keyword>
<dbReference type="PANTHER" id="PTHR10211:SF0">
    <property type="entry name" value="DEOXYRIBODIPYRIMIDINE PHOTO-LYASE"/>
    <property type="match status" value="1"/>
</dbReference>
<keyword evidence="8" id="KW-0238">DNA-binding</keyword>
<evidence type="ECO:0000256" key="4">
    <source>
        <dbReference type="ARBA" id="ARBA00014046"/>
    </source>
</evidence>
<evidence type="ECO:0000256" key="8">
    <source>
        <dbReference type="ARBA" id="ARBA00023125"/>
    </source>
</evidence>
<evidence type="ECO:0000256" key="5">
    <source>
        <dbReference type="ARBA" id="ARBA00022630"/>
    </source>
</evidence>
<evidence type="ECO:0000256" key="6">
    <source>
        <dbReference type="ARBA" id="ARBA00022763"/>
    </source>
</evidence>
<keyword evidence="7" id="KW-0274">FAD</keyword>
<reference evidence="15 16" key="1">
    <citation type="submission" date="2016-09" db="EMBL/GenBank/DDBJ databases">
        <authorList>
            <consortium name="Pathogen Informatics"/>
        </authorList>
    </citation>
    <scope>NUCLEOTIDE SEQUENCE [LARGE SCALE GENOMIC DNA]</scope>
</reference>
<evidence type="ECO:0000256" key="11">
    <source>
        <dbReference type="ARBA" id="ARBA00031671"/>
    </source>
</evidence>
<evidence type="ECO:0000256" key="10">
    <source>
        <dbReference type="ARBA" id="ARBA00023239"/>
    </source>
</evidence>
<dbReference type="VEuPathDB" id="PlasmoDB:PRG01_0512900"/>
<protein>
    <recommendedName>
        <fullName evidence="4">Deoxyribodipyrimidine photo-lyase</fullName>
        <ecNumber evidence="3">4.1.99.3</ecNumber>
    </recommendedName>
    <alternativeName>
        <fullName evidence="11">DNA photolyase</fullName>
    </alternativeName>
</protein>
<name>A0A2P9D6U4_PLARE</name>
<feature type="compositionally biased region" description="Basic and acidic residues" evidence="13">
    <location>
        <begin position="233"/>
        <end position="265"/>
    </location>
</feature>
<feature type="region of interest" description="Disordered" evidence="13">
    <location>
        <begin position="211"/>
        <end position="265"/>
    </location>
</feature>
<dbReference type="PANTHER" id="PTHR10211">
    <property type="entry name" value="DEOXYRIBODIPYRIMIDINE PHOTOLYASE"/>
    <property type="match status" value="1"/>
</dbReference>
<dbReference type="SUPFAM" id="SSF52425">
    <property type="entry name" value="Cryptochrome/photolyase, N-terminal domain"/>
    <property type="match status" value="1"/>
</dbReference>
<dbReference type="GO" id="GO:0003677">
    <property type="term" value="F:DNA binding"/>
    <property type="evidence" value="ECO:0007669"/>
    <property type="project" value="UniProtKB-KW"/>
</dbReference>
<evidence type="ECO:0000256" key="1">
    <source>
        <dbReference type="ARBA" id="ARBA00001974"/>
    </source>
</evidence>
<dbReference type="SUPFAM" id="SSF48173">
    <property type="entry name" value="Cryptochrome/photolyase FAD-binding domain"/>
    <property type="match status" value="1"/>
</dbReference>
<evidence type="ECO:0000256" key="13">
    <source>
        <dbReference type="SAM" id="MobiDB-lite"/>
    </source>
</evidence>
<dbReference type="InterPro" id="IPR036134">
    <property type="entry name" value="Crypto/Photolyase_FAD-like_sf"/>
</dbReference>
<dbReference type="InterPro" id="IPR032673">
    <property type="entry name" value="DNA_photolyase_2_CS"/>
</dbReference>
<organism evidence="15 16">
    <name type="scientific">Plasmodium reichenowi</name>
    <dbReference type="NCBI Taxonomy" id="5854"/>
    <lineage>
        <taxon>Eukaryota</taxon>
        <taxon>Sar</taxon>
        <taxon>Alveolata</taxon>
        <taxon>Apicomplexa</taxon>
        <taxon>Aconoidasida</taxon>
        <taxon>Haemosporida</taxon>
        <taxon>Plasmodiidae</taxon>
        <taxon>Plasmodium</taxon>
        <taxon>Plasmodium (Laverania)</taxon>
    </lineage>
</organism>
<keyword evidence="9" id="KW-0234">DNA repair</keyword>
<dbReference type="InterPro" id="IPR036155">
    <property type="entry name" value="Crypto/Photolyase_N_sf"/>
</dbReference>
<dbReference type="InterPro" id="IPR052219">
    <property type="entry name" value="Photolyase_Class-2"/>
</dbReference>
<evidence type="ECO:0000256" key="3">
    <source>
        <dbReference type="ARBA" id="ARBA00013149"/>
    </source>
</evidence>
<evidence type="ECO:0000313" key="15">
    <source>
        <dbReference type="EMBL" id="SOV76781.1"/>
    </source>
</evidence>
<gene>
    <name evidence="15" type="ORF">PRG01_0512900</name>
</gene>